<dbReference type="SUPFAM" id="SSF54001">
    <property type="entry name" value="Cysteine proteinases"/>
    <property type="match status" value="1"/>
</dbReference>
<feature type="coiled-coil region" evidence="5">
    <location>
        <begin position="52"/>
        <end position="107"/>
    </location>
</feature>
<dbReference type="GO" id="GO:0006508">
    <property type="term" value="P:proteolysis"/>
    <property type="evidence" value="ECO:0007669"/>
    <property type="project" value="UniProtKB-KW"/>
</dbReference>
<gene>
    <name evidence="8" type="ORF">IF129_01765</name>
</gene>
<dbReference type="AlphaFoldDB" id="A0A927EVL2"/>
<feature type="coiled-coil region" evidence="5">
    <location>
        <begin position="161"/>
        <end position="188"/>
    </location>
</feature>
<proteinExistence type="inferred from homology"/>
<name>A0A927EVL2_9ACTN</name>
<evidence type="ECO:0000256" key="4">
    <source>
        <dbReference type="ARBA" id="ARBA00022807"/>
    </source>
</evidence>
<evidence type="ECO:0000256" key="6">
    <source>
        <dbReference type="SAM" id="MobiDB-lite"/>
    </source>
</evidence>
<evidence type="ECO:0000313" key="9">
    <source>
        <dbReference type="Proteomes" id="UP000632289"/>
    </source>
</evidence>
<dbReference type="PANTHER" id="PTHR47359:SF3">
    <property type="entry name" value="NLP_P60 DOMAIN-CONTAINING PROTEIN-RELATED"/>
    <property type="match status" value="1"/>
</dbReference>
<dbReference type="InterPro" id="IPR038765">
    <property type="entry name" value="Papain-like_cys_pep_sf"/>
</dbReference>
<evidence type="ECO:0000256" key="5">
    <source>
        <dbReference type="SAM" id="Coils"/>
    </source>
</evidence>
<accession>A0A927EVL2</accession>
<dbReference type="Pfam" id="PF00877">
    <property type="entry name" value="NLPC_P60"/>
    <property type="match status" value="1"/>
</dbReference>
<organism evidence="8 9">
    <name type="scientific">Streptomyces chumphonensis</name>
    <dbReference type="NCBI Taxonomy" id="1214925"/>
    <lineage>
        <taxon>Bacteria</taxon>
        <taxon>Bacillati</taxon>
        <taxon>Actinomycetota</taxon>
        <taxon>Actinomycetes</taxon>
        <taxon>Kitasatosporales</taxon>
        <taxon>Streptomycetaceae</taxon>
        <taxon>Streptomyces</taxon>
    </lineage>
</organism>
<feature type="domain" description="NlpC/P60" evidence="7">
    <location>
        <begin position="234"/>
        <end position="348"/>
    </location>
</feature>
<evidence type="ECO:0000259" key="7">
    <source>
        <dbReference type="PROSITE" id="PS51935"/>
    </source>
</evidence>
<dbReference type="PROSITE" id="PS51935">
    <property type="entry name" value="NLPC_P60"/>
    <property type="match status" value="1"/>
</dbReference>
<keyword evidence="5" id="KW-0175">Coiled coil</keyword>
<dbReference type="Gene3D" id="3.90.1720.10">
    <property type="entry name" value="endopeptidase domain like (from Nostoc punctiforme)"/>
    <property type="match status" value="1"/>
</dbReference>
<feature type="region of interest" description="Disordered" evidence="6">
    <location>
        <begin position="1"/>
        <end position="22"/>
    </location>
</feature>
<keyword evidence="9" id="KW-1185">Reference proteome</keyword>
<dbReference type="PANTHER" id="PTHR47359">
    <property type="entry name" value="PEPTIDOGLYCAN DL-ENDOPEPTIDASE CWLO"/>
    <property type="match status" value="1"/>
</dbReference>
<keyword evidence="2" id="KW-0645">Protease</keyword>
<dbReference type="InterPro" id="IPR051794">
    <property type="entry name" value="PG_Endopeptidase_C40"/>
</dbReference>
<comment type="caution">
    <text evidence="8">The sequence shown here is derived from an EMBL/GenBank/DDBJ whole genome shotgun (WGS) entry which is preliminary data.</text>
</comment>
<keyword evidence="4" id="KW-0788">Thiol protease</keyword>
<feature type="region of interest" description="Disordered" evidence="6">
    <location>
        <begin position="203"/>
        <end position="238"/>
    </location>
</feature>
<sequence length="348" mass="36908">MSAEGARPLVGSHRHTPQPGFGKRATVLTAAAASAAAMTAVPAGAEPGEPSVASVNARVDGLYAEAERATEKFNAVREKVSDLRARVEHAQDEVARGQGRVNRLRNALGALAGAQYRSGALDPTIALMLSSDPDGYLGRVATLDRIGSRKAGELRELRTAQRLLDGKRERAKGTLERLEEERGRLGRHQESVRSKLTAARRLLNTLTAQERREREERASRGAERRGAVPPGSVSGRSGAALSAAHSALGRPYAWGQAGPGAFDCAGLTQWAYRQAGVSIPRTSQGQAHAGRRVPLSEVRPGDLVIYRSDASHVAMYAGGGRVIHAPYPGAAVRYDPVGMMPVSAVARP</sequence>
<reference evidence="8" key="1">
    <citation type="submission" date="2020-09" db="EMBL/GenBank/DDBJ databases">
        <title>Secondary metabolite and genome analysis of marine Streptomyces chumphonensis KK1-2T.</title>
        <authorList>
            <person name="Phongsopitanun W."/>
            <person name="Kanchanasin P."/>
            <person name="Pittayakhajonwut P."/>
            <person name="Suwanborirux K."/>
            <person name="Tanasupawat S."/>
        </authorList>
    </citation>
    <scope>NUCLEOTIDE SEQUENCE</scope>
    <source>
        <strain evidence="8">KK1-2</strain>
    </source>
</reference>
<comment type="similarity">
    <text evidence="1">Belongs to the peptidase C40 family.</text>
</comment>
<keyword evidence="3" id="KW-0378">Hydrolase</keyword>
<evidence type="ECO:0000256" key="3">
    <source>
        <dbReference type="ARBA" id="ARBA00022801"/>
    </source>
</evidence>
<dbReference type="GO" id="GO:0008234">
    <property type="term" value="F:cysteine-type peptidase activity"/>
    <property type="evidence" value="ECO:0007669"/>
    <property type="project" value="UniProtKB-KW"/>
</dbReference>
<dbReference type="InterPro" id="IPR000064">
    <property type="entry name" value="NLP_P60_dom"/>
</dbReference>
<evidence type="ECO:0000256" key="1">
    <source>
        <dbReference type="ARBA" id="ARBA00007074"/>
    </source>
</evidence>
<feature type="compositionally biased region" description="Basic and acidic residues" evidence="6">
    <location>
        <begin position="209"/>
        <end position="226"/>
    </location>
</feature>
<protein>
    <submittedName>
        <fullName evidence="8">C40 family peptidase</fullName>
    </submittedName>
</protein>
<evidence type="ECO:0000313" key="8">
    <source>
        <dbReference type="EMBL" id="MBD3930303.1"/>
    </source>
</evidence>
<evidence type="ECO:0000256" key="2">
    <source>
        <dbReference type="ARBA" id="ARBA00022670"/>
    </source>
</evidence>
<dbReference type="Proteomes" id="UP000632289">
    <property type="component" value="Unassembled WGS sequence"/>
</dbReference>
<dbReference type="EMBL" id="JACXYU010000001">
    <property type="protein sequence ID" value="MBD3930303.1"/>
    <property type="molecule type" value="Genomic_DNA"/>
</dbReference>
<dbReference type="Gene3D" id="6.10.250.3150">
    <property type="match status" value="1"/>
</dbReference>